<dbReference type="GeneID" id="822722"/>
<feature type="compositionally biased region" description="Polar residues" evidence="1">
    <location>
        <begin position="135"/>
        <end position="145"/>
    </location>
</feature>
<protein>
    <submittedName>
        <fullName evidence="3">Uncharacterized protein</fullName>
    </submittedName>
</protein>
<dbReference type="RefSeq" id="NP_189641.1">
    <property type="nucleotide sequence ID" value="NM_113921.1"/>
</dbReference>
<dbReference type="InParanoid" id="F4J5F6"/>
<accession>F4J5F6</accession>
<dbReference type="AlphaFoldDB" id="F4J5F6"/>
<dbReference type="PaxDb" id="3702-AT3G30220.1"/>
<reference evidence="3 4" key="1">
    <citation type="journal article" date="2000" name="Nature">
        <title>Sequence and analysis of chromosome 3 of the plant Arabidopsis thaliana.</title>
        <authorList>
            <consortium name="European Union Chromosome 3 Arabidopsis Sequencing Consortium"/>
            <consortium name="Institute for Genomic Research"/>
            <consortium name="Kazusa DNA Research Institute"/>
            <person name="Salanoubat M."/>
            <person name="Lemcke K."/>
            <person name="Rieger M."/>
            <person name="Ansorge W."/>
            <person name="Unseld M."/>
            <person name="Fartmann B."/>
            <person name="Valle G."/>
            <person name="Blocker H."/>
            <person name="Perez-Alonso M."/>
            <person name="Obermaier B."/>
            <person name="Delseny M."/>
            <person name="Boutry M."/>
            <person name="Grivell L.A."/>
            <person name="Mache R."/>
            <person name="Puigdomenech P."/>
            <person name="De Simone V."/>
            <person name="Choisne N."/>
            <person name="Artiguenave F."/>
            <person name="Robert C."/>
            <person name="Brottier P."/>
            <person name="Wincker P."/>
            <person name="Cattolico L."/>
            <person name="Weissenbach J."/>
            <person name="Saurin W."/>
            <person name="Quetier F."/>
            <person name="Schafer M."/>
            <person name="Muller-Auer S."/>
            <person name="Gabel C."/>
            <person name="Fuchs M."/>
            <person name="Benes V."/>
            <person name="Wurmbach E."/>
            <person name="Drzonek H."/>
            <person name="Erfle H."/>
            <person name="Jordan N."/>
            <person name="Bangert S."/>
            <person name="Wiedelmann R."/>
            <person name="Kranz H."/>
            <person name="Voss H."/>
            <person name="Holland R."/>
            <person name="Brandt P."/>
            <person name="Nyakatura G."/>
            <person name="Vezzi A."/>
            <person name="D'Angelo M."/>
            <person name="Pallavicini A."/>
            <person name="Toppo S."/>
            <person name="Simionati B."/>
            <person name="Conrad A."/>
            <person name="Hornischer K."/>
            <person name="Kauer G."/>
            <person name="Lohnert T.H."/>
            <person name="Nordsiek G."/>
            <person name="Reichelt J."/>
            <person name="Scharfe M."/>
            <person name="Schon O."/>
            <person name="Bargues M."/>
            <person name="Terol J."/>
            <person name="Climent J."/>
            <person name="Navarro P."/>
            <person name="Collado C."/>
            <person name="Perez-Perez A."/>
            <person name="Ottenwalder B."/>
            <person name="Duchemin D."/>
            <person name="Cooke R."/>
            <person name="Laudie M."/>
            <person name="Berger-Llauro C."/>
            <person name="Purnelle B."/>
            <person name="Masuy D."/>
            <person name="de Haan M."/>
            <person name="Maarse A.C."/>
            <person name="Alcaraz J.P."/>
            <person name="Cottet A."/>
            <person name="Casacuberta E."/>
            <person name="Monfort A."/>
            <person name="Argiriou A."/>
            <person name="flores M."/>
            <person name="Liguori R."/>
            <person name="Vitale D."/>
            <person name="Mannhaupt G."/>
            <person name="Haase D."/>
            <person name="Schoof H."/>
            <person name="Rudd S."/>
            <person name="Zaccaria P."/>
            <person name="Mewes H.W."/>
            <person name="Mayer K.F."/>
            <person name="Kaul S."/>
            <person name="Town C.D."/>
            <person name="Koo H.L."/>
            <person name="Tallon L.J."/>
            <person name="Jenkins J."/>
            <person name="Rooney T."/>
            <person name="Rizzo M."/>
            <person name="Walts A."/>
            <person name="Utterback T."/>
            <person name="Fujii C.Y."/>
            <person name="Shea T.P."/>
            <person name="Creasy T.H."/>
            <person name="Haas B."/>
            <person name="Maiti R."/>
            <person name="Wu D."/>
            <person name="Peterson J."/>
            <person name="Van Aken S."/>
            <person name="Pai G."/>
            <person name="Militscher J."/>
            <person name="Sellers P."/>
            <person name="Gill J.E."/>
            <person name="Feldblyum T.V."/>
            <person name="Preuss D."/>
            <person name="Lin X."/>
            <person name="Nierman W.C."/>
            <person name="Salzberg S.L."/>
            <person name="White O."/>
            <person name="Venter J.C."/>
            <person name="Fraser C.M."/>
            <person name="Kaneko T."/>
            <person name="Nakamura Y."/>
            <person name="Sato S."/>
            <person name="Kato T."/>
            <person name="Asamizu E."/>
            <person name="Sasamoto S."/>
            <person name="Kimura T."/>
            <person name="Idesawa K."/>
            <person name="Kawashima K."/>
            <person name="Kishida Y."/>
            <person name="Kiyokawa C."/>
            <person name="Kohara M."/>
            <person name="Matsumoto M."/>
            <person name="Matsuno A."/>
            <person name="Muraki A."/>
            <person name="Nakayama S."/>
            <person name="Nakazaki N."/>
            <person name="Shinpo S."/>
            <person name="Takeuchi C."/>
            <person name="Wada T."/>
            <person name="Watanabe A."/>
            <person name="Yamada M."/>
            <person name="Yasuda M."/>
            <person name="Tabata S."/>
        </authorList>
    </citation>
    <scope>NUCLEOTIDE SEQUENCE [LARGE SCALE GENOMIC DNA]</scope>
    <source>
        <strain evidence="4">cv. Columbia</strain>
    </source>
</reference>
<keyword evidence="4" id="KW-1185">Reference proteome</keyword>
<feature type="region of interest" description="Disordered" evidence="1">
    <location>
        <begin position="76"/>
        <end position="145"/>
    </location>
</feature>
<evidence type="ECO:0000313" key="4">
    <source>
        <dbReference type="Proteomes" id="UP000006548"/>
    </source>
</evidence>
<dbReference type="PhylomeDB" id="F4J5F6"/>
<evidence type="ECO:0000256" key="1">
    <source>
        <dbReference type="SAM" id="MobiDB-lite"/>
    </source>
</evidence>
<dbReference type="Pfam" id="PF11690">
    <property type="entry name" value="DUF3287"/>
    <property type="match status" value="1"/>
</dbReference>
<name>F4J5F6_ARATH</name>
<proteinExistence type="predicted"/>
<dbReference type="InterPro" id="IPR021704">
    <property type="entry name" value="DUF3287"/>
</dbReference>
<feature type="compositionally biased region" description="Basic and acidic residues" evidence="1">
    <location>
        <begin position="117"/>
        <end position="134"/>
    </location>
</feature>
<evidence type="ECO:0000313" key="3">
    <source>
        <dbReference type="EMBL" id="AEE77623.1"/>
    </source>
</evidence>
<evidence type="ECO:0000313" key="2">
    <source>
        <dbReference type="Araport" id="AT3G30220"/>
    </source>
</evidence>
<dbReference type="EMBL" id="CP002686">
    <property type="protein sequence ID" value="AEE77623.1"/>
    <property type="molecule type" value="Genomic_DNA"/>
</dbReference>
<dbReference type="Proteomes" id="UP000006548">
    <property type="component" value="Chromosome 3"/>
</dbReference>
<dbReference type="KEGG" id="ath:AT3G30220"/>
<gene>
    <name evidence="2 3" type="ordered locus">At3g30220</name>
</gene>
<sequence length="145" mass="16426">MENDGASTVCPLDLGSQMFLSGDGFEPASVLFPHAAFHFPPKDKKEAYDFMDKRLGLKSLPLEARIARVERKVRAMESDHFQSNWRKVRGQDPDYASDLPPCPWSSPSEEDDEEEDSNHWKRVKNEPEVDDKNEASTSNADPAMK</sequence>
<reference evidence="4" key="2">
    <citation type="journal article" date="2017" name="Plant J.">
        <title>Araport11: a complete reannotation of the Arabidopsis thaliana reference genome.</title>
        <authorList>
            <person name="Cheng C.Y."/>
            <person name="Krishnakumar V."/>
            <person name="Chan A.P."/>
            <person name="Thibaud-Nissen F."/>
            <person name="Schobel S."/>
            <person name="Town C.D."/>
        </authorList>
    </citation>
    <scope>GENOME REANNOTATION</scope>
    <source>
        <strain evidence="4">cv. Columbia</strain>
    </source>
</reference>
<dbReference type="HOGENOM" id="CLU_121136_0_0_1"/>
<dbReference type="TAIR" id="AT3G30220"/>
<dbReference type="Araport" id="AT3G30220"/>
<organism evidence="3 4">
    <name type="scientific">Arabidopsis thaliana</name>
    <name type="common">Mouse-ear cress</name>
    <dbReference type="NCBI Taxonomy" id="3702"/>
    <lineage>
        <taxon>Eukaryota</taxon>
        <taxon>Viridiplantae</taxon>
        <taxon>Streptophyta</taxon>
        <taxon>Embryophyta</taxon>
        <taxon>Tracheophyta</taxon>
        <taxon>Spermatophyta</taxon>
        <taxon>Magnoliopsida</taxon>
        <taxon>eudicotyledons</taxon>
        <taxon>Gunneridae</taxon>
        <taxon>Pentapetalae</taxon>
        <taxon>rosids</taxon>
        <taxon>malvids</taxon>
        <taxon>Brassicales</taxon>
        <taxon>Brassicaceae</taxon>
        <taxon>Camelineae</taxon>
        <taxon>Arabidopsis</taxon>
    </lineage>
</organism>